<dbReference type="EMBL" id="KQ242047">
    <property type="protein sequence ID" value="KNC81311.1"/>
    <property type="molecule type" value="Genomic_DNA"/>
</dbReference>
<dbReference type="AlphaFoldDB" id="A0A0L0FXL9"/>
<gene>
    <name evidence="2" type="ORF">SARC_06361</name>
</gene>
<dbReference type="OrthoDB" id="2192888at2759"/>
<dbReference type="eggNOG" id="KOG1248">
    <property type="taxonomic scope" value="Eukaryota"/>
</dbReference>
<feature type="domain" description="RRP12 N-terminal HEAT" evidence="1">
    <location>
        <begin position="22"/>
        <end position="195"/>
    </location>
</feature>
<dbReference type="SUPFAM" id="SSF48371">
    <property type="entry name" value="ARM repeat"/>
    <property type="match status" value="1"/>
</dbReference>
<dbReference type="PANTHER" id="PTHR48287">
    <property type="entry name" value="ARM REPEAT SUPERFAMILY PROTEIN"/>
    <property type="match status" value="1"/>
</dbReference>
<dbReference type="Pfam" id="PF25772">
    <property type="entry name" value="HEAT_RRP12_N"/>
    <property type="match status" value="1"/>
</dbReference>
<dbReference type="Gene3D" id="1.25.10.10">
    <property type="entry name" value="Leucine-rich Repeat Variant"/>
    <property type="match status" value="1"/>
</dbReference>
<sequence length="229" mass="25231">MLLVLRLINRLKSCPTYLPHSVPVNVQRSSFFQSADVMASCLHLHTTTGTTSMNKALVESLGVLLVAQEPSVWSEPATGKMFNLLLQTTADPRPKIRHRAVDTCARILKNPPFPLQTHPSAQDTANVLKTRLLESVTEKDSTTTIHTLSLLVRVISYLPAQSVKSTCEAVLRVLQSGQAQANQLCFQAFQALFAAGTDSTISPELGRQLVLALFEYKPNVNDVELYSSW</sequence>
<evidence type="ECO:0000259" key="1">
    <source>
        <dbReference type="Pfam" id="PF25772"/>
    </source>
</evidence>
<dbReference type="RefSeq" id="XP_014155213.1">
    <property type="nucleotide sequence ID" value="XM_014299738.1"/>
</dbReference>
<evidence type="ECO:0000313" key="2">
    <source>
        <dbReference type="EMBL" id="KNC81311.1"/>
    </source>
</evidence>
<dbReference type="GeneID" id="25906865"/>
<proteinExistence type="predicted"/>
<dbReference type="Proteomes" id="UP000054560">
    <property type="component" value="Unassembled WGS sequence"/>
</dbReference>
<dbReference type="STRING" id="667725.A0A0L0FXL9"/>
<dbReference type="InterPro" id="IPR052087">
    <property type="entry name" value="RRP12"/>
</dbReference>
<dbReference type="InterPro" id="IPR016024">
    <property type="entry name" value="ARM-type_fold"/>
</dbReference>
<reference evidence="2 3" key="1">
    <citation type="submission" date="2011-02" db="EMBL/GenBank/DDBJ databases">
        <title>The Genome Sequence of Sphaeroforma arctica JP610.</title>
        <authorList>
            <consortium name="The Broad Institute Genome Sequencing Platform"/>
            <person name="Russ C."/>
            <person name="Cuomo C."/>
            <person name="Young S.K."/>
            <person name="Zeng Q."/>
            <person name="Gargeya S."/>
            <person name="Alvarado L."/>
            <person name="Berlin A."/>
            <person name="Chapman S.B."/>
            <person name="Chen Z."/>
            <person name="Freedman E."/>
            <person name="Gellesch M."/>
            <person name="Goldberg J."/>
            <person name="Griggs A."/>
            <person name="Gujja S."/>
            <person name="Heilman E."/>
            <person name="Heiman D."/>
            <person name="Howarth C."/>
            <person name="Mehta T."/>
            <person name="Neiman D."/>
            <person name="Pearson M."/>
            <person name="Roberts A."/>
            <person name="Saif S."/>
            <person name="Shea T."/>
            <person name="Shenoy N."/>
            <person name="Sisk P."/>
            <person name="Stolte C."/>
            <person name="Sykes S."/>
            <person name="White J."/>
            <person name="Yandava C."/>
            <person name="Burger G."/>
            <person name="Gray M.W."/>
            <person name="Holland P.W.H."/>
            <person name="King N."/>
            <person name="Lang F.B.F."/>
            <person name="Roger A.J."/>
            <person name="Ruiz-Trillo I."/>
            <person name="Haas B."/>
            <person name="Nusbaum C."/>
            <person name="Birren B."/>
        </authorList>
    </citation>
    <scope>NUCLEOTIDE SEQUENCE [LARGE SCALE GENOMIC DNA]</scope>
    <source>
        <strain evidence="2 3">JP610</strain>
    </source>
</reference>
<evidence type="ECO:0000313" key="3">
    <source>
        <dbReference type="Proteomes" id="UP000054560"/>
    </source>
</evidence>
<keyword evidence="3" id="KW-1185">Reference proteome</keyword>
<organism evidence="2 3">
    <name type="scientific">Sphaeroforma arctica JP610</name>
    <dbReference type="NCBI Taxonomy" id="667725"/>
    <lineage>
        <taxon>Eukaryota</taxon>
        <taxon>Ichthyosporea</taxon>
        <taxon>Ichthyophonida</taxon>
        <taxon>Sphaeroforma</taxon>
    </lineage>
</organism>
<name>A0A0L0FXL9_9EUKA</name>
<dbReference type="InterPro" id="IPR057860">
    <property type="entry name" value="HEAT_RRP12_N"/>
</dbReference>
<dbReference type="PANTHER" id="PTHR48287:SF1">
    <property type="entry name" value="ARM REPEAT SUPERFAMILY PROTEIN"/>
    <property type="match status" value="1"/>
</dbReference>
<protein>
    <recommendedName>
        <fullName evidence="1">RRP12 N-terminal HEAT domain-containing protein</fullName>
    </recommendedName>
</protein>
<accession>A0A0L0FXL9</accession>
<dbReference type="InterPro" id="IPR011989">
    <property type="entry name" value="ARM-like"/>
</dbReference>